<name>X1A7H3_9ZZZZ</name>
<proteinExistence type="predicted"/>
<sequence length="128" mass="14847">MTDTKKRKRKLKPGRRPTHGGYVFLRSGLISKDNKHIEQYLSAMRSGYIKELGPTEDDLSTGQTVLLNQLVTCIGFTRLVEENAKRTEDIKYLYIRQYMSFMKHGRQLVLDLGLNPVNPEPMKYLDEL</sequence>
<protein>
    <submittedName>
        <fullName evidence="1">Uncharacterized protein</fullName>
    </submittedName>
</protein>
<dbReference type="AlphaFoldDB" id="X1A7H3"/>
<comment type="caution">
    <text evidence="1">The sequence shown here is derived from an EMBL/GenBank/DDBJ whole genome shotgun (WGS) entry which is preliminary data.</text>
</comment>
<evidence type="ECO:0000313" key="1">
    <source>
        <dbReference type="EMBL" id="GAG56151.1"/>
    </source>
</evidence>
<accession>X1A7H3</accession>
<gene>
    <name evidence="1" type="ORF">S01H4_03229</name>
</gene>
<dbReference type="EMBL" id="BART01000774">
    <property type="protein sequence ID" value="GAG56151.1"/>
    <property type="molecule type" value="Genomic_DNA"/>
</dbReference>
<organism evidence="1">
    <name type="scientific">marine sediment metagenome</name>
    <dbReference type="NCBI Taxonomy" id="412755"/>
    <lineage>
        <taxon>unclassified sequences</taxon>
        <taxon>metagenomes</taxon>
        <taxon>ecological metagenomes</taxon>
    </lineage>
</organism>
<reference evidence="1" key="1">
    <citation type="journal article" date="2014" name="Front. Microbiol.">
        <title>High frequency of phylogenetically diverse reductive dehalogenase-homologous genes in deep subseafloor sedimentary metagenomes.</title>
        <authorList>
            <person name="Kawai M."/>
            <person name="Futagami T."/>
            <person name="Toyoda A."/>
            <person name="Takaki Y."/>
            <person name="Nishi S."/>
            <person name="Hori S."/>
            <person name="Arai W."/>
            <person name="Tsubouchi T."/>
            <person name="Morono Y."/>
            <person name="Uchiyama I."/>
            <person name="Ito T."/>
            <person name="Fujiyama A."/>
            <person name="Inagaki F."/>
            <person name="Takami H."/>
        </authorList>
    </citation>
    <scope>NUCLEOTIDE SEQUENCE</scope>
    <source>
        <strain evidence="1">Expedition CK06-06</strain>
    </source>
</reference>